<dbReference type="EMBL" id="QPKB01000001">
    <property type="protein sequence ID" value="RWR74519.1"/>
    <property type="molecule type" value="Genomic_DNA"/>
</dbReference>
<keyword evidence="1" id="KW-0175">Coiled coil</keyword>
<keyword evidence="4" id="KW-1185">Reference proteome</keyword>
<protein>
    <submittedName>
        <fullName evidence="3">Protein SHOOT GRAVITROPISM 5</fullName>
    </submittedName>
</protein>
<name>A0A3S3N860_9MAGN</name>
<dbReference type="Proteomes" id="UP000283530">
    <property type="component" value="Unassembled WGS sequence"/>
</dbReference>
<dbReference type="GO" id="GO:0005634">
    <property type="term" value="C:nucleus"/>
    <property type="evidence" value="ECO:0007669"/>
    <property type="project" value="TreeGrafter"/>
</dbReference>
<dbReference type="AlphaFoldDB" id="A0A3S3N860"/>
<feature type="compositionally biased region" description="Low complexity" evidence="2">
    <location>
        <begin position="16"/>
        <end position="29"/>
    </location>
</feature>
<dbReference type="OrthoDB" id="1900138at2759"/>
<sequence length="163" mass="18828">MAEEHNRELQLLPTTSSSRVSGRASSSSRNNQTAMPDPYESLNLQLSISLQPVQLPSDSVIIDSLETHRGYEDVKTYVEALKRHAVEQIRLAAAEKAHAERVRELTRREMELAESEFARARHMWDRAQDEVDKAERMREKATRRVDPTCMEITCQSCRKRFRS</sequence>
<comment type="caution">
    <text evidence="3">The sequence shown here is derived from an EMBL/GenBank/DDBJ whole genome shotgun (WGS) entry which is preliminary data.</text>
</comment>
<feature type="region of interest" description="Disordered" evidence="2">
    <location>
        <begin position="1"/>
        <end position="37"/>
    </location>
</feature>
<feature type="coiled-coil region" evidence="1">
    <location>
        <begin position="96"/>
        <end position="144"/>
    </location>
</feature>
<evidence type="ECO:0000313" key="3">
    <source>
        <dbReference type="EMBL" id="RWR74519.1"/>
    </source>
</evidence>
<dbReference type="PANTHER" id="PTHR34946">
    <property type="entry name" value="OS03G0310200 PROTEIN"/>
    <property type="match status" value="1"/>
</dbReference>
<evidence type="ECO:0000256" key="1">
    <source>
        <dbReference type="SAM" id="Coils"/>
    </source>
</evidence>
<gene>
    <name evidence="3" type="ORF">CKAN_00285100</name>
</gene>
<accession>A0A3S3N860</accession>
<reference evidence="3 4" key="1">
    <citation type="journal article" date="2019" name="Nat. Plants">
        <title>Stout camphor tree genome fills gaps in understanding of flowering plant genome evolution.</title>
        <authorList>
            <person name="Chaw S.M."/>
            <person name="Liu Y.C."/>
            <person name="Wu Y.W."/>
            <person name="Wang H.Y."/>
            <person name="Lin C.I."/>
            <person name="Wu C.S."/>
            <person name="Ke H.M."/>
            <person name="Chang L.Y."/>
            <person name="Hsu C.Y."/>
            <person name="Yang H.T."/>
            <person name="Sudianto E."/>
            <person name="Hsu M.H."/>
            <person name="Wu K.P."/>
            <person name="Wang L.N."/>
            <person name="Leebens-Mack J.H."/>
            <person name="Tsai I.J."/>
        </authorList>
    </citation>
    <scope>NUCLEOTIDE SEQUENCE [LARGE SCALE GENOMIC DNA]</scope>
    <source>
        <strain evidence="4">cv. Chaw 1501</strain>
        <tissue evidence="3">Young leaves</tissue>
    </source>
</reference>
<proteinExistence type="predicted"/>
<dbReference type="GO" id="GO:0009630">
    <property type="term" value="P:gravitropism"/>
    <property type="evidence" value="ECO:0007669"/>
    <property type="project" value="TreeGrafter"/>
</dbReference>
<organism evidence="3 4">
    <name type="scientific">Cinnamomum micranthum f. kanehirae</name>
    <dbReference type="NCBI Taxonomy" id="337451"/>
    <lineage>
        <taxon>Eukaryota</taxon>
        <taxon>Viridiplantae</taxon>
        <taxon>Streptophyta</taxon>
        <taxon>Embryophyta</taxon>
        <taxon>Tracheophyta</taxon>
        <taxon>Spermatophyta</taxon>
        <taxon>Magnoliopsida</taxon>
        <taxon>Magnoliidae</taxon>
        <taxon>Laurales</taxon>
        <taxon>Lauraceae</taxon>
        <taxon>Cinnamomum</taxon>
    </lineage>
</organism>
<evidence type="ECO:0000313" key="4">
    <source>
        <dbReference type="Proteomes" id="UP000283530"/>
    </source>
</evidence>
<dbReference type="PANTHER" id="PTHR34946:SF2">
    <property type="entry name" value="OS04G0386300 PROTEIN"/>
    <property type="match status" value="1"/>
</dbReference>
<evidence type="ECO:0000256" key="2">
    <source>
        <dbReference type="SAM" id="MobiDB-lite"/>
    </source>
</evidence>